<proteinExistence type="predicted"/>
<organism evidence="3 4">
    <name type="scientific">Coleophoma cylindrospora</name>
    <dbReference type="NCBI Taxonomy" id="1849047"/>
    <lineage>
        <taxon>Eukaryota</taxon>
        <taxon>Fungi</taxon>
        <taxon>Dikarya</taxon>
        <taxon>Ascomycota</taxon>
        <taxon>Pezizomycotina</taxon>
        <taxon>Leotiomycetes</taxon>
        <taxon>Helotiales</taxon>
        <taxon>Dermateaceae</taxon>
        <taxon>Coleophoma</taxon>
    </lineage>
</organism>
<dbReference type="InterPro" id="IPR054539">
    <property type="entry name" value="Beta-prop_PDH"/>
</dbReference>
<dbReference type="EMBL" id="PDLM01000011">
    <property type="protein sequence ID" value="RDW66313.1"/>
    <property type="molecule type" value="Genomic_DNA"/>
</dbReference>
<evidence type="ECO:0000313" key="3">
    <source>
        <dbReference type="EMBL" id="RDW66313.1"/>
    </source>
</evidence>
<evidence type="ECO:0000259" key="2">
    <source>
        <dbReference type="Pfam" id="PF22807"/>
    </source>
</evidence>
<feature type="chain" id="PRO_5017753343" evidence="1">
    <location>
        <begin position="24"/>
        <end position="469"/>
    </location>
</feature>
<dbReference type="InterPro" id="IPR051262">
    <property type="entry name" value="SMP-30/CGR1_Lactonase"/>
</dbReference>
<dbReference type="AlphaFoldDB" id="A0A3D8QWU8"/>
<dbReference type="OrthoDB" id="507128at2759"/>
<evidence type="ECO:0000313" key="4">
    <source>
        <dbReference type="Proteomes" id="UP000256645"/>
    </source>
</evidence>
<dbReference type="PANTHER" id="PTHR47572:SF4">
    <property type="entry name" value="LACTONASE DRP35"/>
    <property type="match status" value="1"/>
</dbReference>
<protein>
    <submittedName>
        <fullName evidence="3">Soluble quino protein glucose dehydrogenase</fullName>
    </submittedName>
</protein>
<keyword evidence="4" id="KW-1185">Reference proteome</keyword>
<comment type="caution">
    <text evidence="3">The sequence shown here is derived from an EMBL/GenBank/DDBJ whole genome shotgun (WGS) entry which is preliminary data.</text>
</comment>
<feature type="signal peptide" evidence="1">
    <location>
        <begin position="1"/>
        <end position="23"/>
    </location>
</feature>
<feature type="domain" description="Pyrroloquinoline quinone-dependent pyranose dehydrogenase beta-propeller" evidence="2">
    <location>
        <begin position="38"/>
        <end position="424"/>
    </location>
</feature>
<gene>
    <name evidence="3" type="ORF">BP6252_09948</name>
</gene>
<dbReference type="InterPro" id="IPR011042">
    <property type="entry name" value="6-blade_b-propeller_TolB-like"/>
</dbReference>
<reference evidence="3 4" key="1">
    <citation type="journal article" date="2018" name="IMA Fungus">
        <title>IMA Genome-F 9: Draft genome sequence of Annulohypoxylon stygium, Aspergillus mulundensis, Berkeleyomyces basicola (syn. Thielaviopsis basicola), Ceratocystis smalleyi, two Cercospora beticola strains, Coleophoma cylindrospora, Fusarium fracticaudum, Phialophora cf. hyalina, and Morchella septimelata.</title>
        <authorList>
            <person name="Wingfield B.D."/>
            <person name="Bills G.F."/>
            <person name="Dong Y."/>
            <person name="Huang W."/>
            <person name="Nel W.J."/>
            <person name="Swalarsk-Parry B.S."/>
            <person name="Vaghefi N."/>
            <person name="Wilken P.M."/>
            <person name="An Z."/>
            <person name="de Beer Z.W."/>
            <person name="De Vos L."/>
            <person name="Chen L."/>
            <person name="Duong T.A."/>
            <person name="Gao Y."/>
            <person name="Hammerbacher A."/>
            <person name="Kikkert J.R."/>
            <person name="Li Y."/>
            <person name="Li H."/>
            <person name="Li K."/>
            <person name="Li Q."/>
            <person name="Liu X."/>
            <person name="Ma X."/>
            <person name="Naidoo K."/>
            <person name="Pethybridge S.J."/>
            <person name="Sun J."/>
            <person name="Steenkamp E.T."/>
            <person name="van der Nest M.A."/>
            <person name="van Wyk S."/>
            <person name="Wingfield M.J."/>
            <person name="Xiong C."/>
            <person name="Yue Q."/>
            <person name="Zhang X."/>
        </authorList>
    </citation>
    <scope>NUCLEOTIDE SEQUENCE [LARGE SCALE GENOMIC DNA]</scope>
    <source>
        <strain evidence="3 4">BP6252</strain>
    </source>
</reference>
<dbReference type="Proteomes" id="UP000256645">
    <property type="component" value="Unassembled WGS sequence"/>
</dbReference>
<dbReference type="SUPFAM" id="SSF50952">
    <property type="entry name" value="Soluble quinoprotein glucose dehydrogenase"/>
    <property type="match status" value="1"/>
</dbReference>
<keyword evidence="1" id="KW-0732">Signal</keyword>
<dbReference type="STRING" id="1849047.A0A3D8QWU8"/>
<dbReference type="Pfam" id="PF22807">
    <property type="entry name" value="TrAA12"/>
    <property type="match status" value="1"/>
</dbReference>
<dbReference type="Gene3D" id="2.120.10.30">
    <property type="entry name" value="TolB, C-terminal domain"/>
    <property type="match status" value="1"/>
</dbReference>
<accession>A0A3D8QWU8</accession>
<evidence type="ECO:0000256" key="1">
    <source>
        <dbReference type="SAM" id="SignalP"/>
    </source>
</evidence>
<dbReference type="PANTHER" id="PTHR47572">
    <property type="entry name" value="LIPOPROTEIN-RELATED"/>
    <property type="match status" value="1"/>
</dbReference>
<sequence length="469" mass="48984">MQFRNNTCLGLWALLIATARCQCNGISSLTTSYATPIAGDGWSAALIANGLSGARSILFDSNGALLVVRSGTGIVHLTFTDGGGTCLEVANTTYLVNSTTLNHGIALSADGNTLYASSSEAVYSWAYDPAAVTVSGTNKTLISGMSNDDHTTRTLLMSQKQPGTLIVSRGSNSNIDVEAESLSSGHSQIRAFNVDNVTDTPYEFTTSGRLLGWGLRNSVGVAEEPLTGGIYSVENSADEIQRNGTDIHQNNPGEEMNFHGTLSSTDNQGGNYGYPNCFAVWNTSIPDAGSLTVGSQMTIDATGNASITDAYCASTAVSPRLTFQAHMAPLDIIFLPNGTEAYVTFHGSWDRTAPVGYKVAAIAFNNGQPVAASDSLTATTDIFVNTDNANCPDSCFRPVGLALDQKQRLFMSSDATGEIYVLAKTGASSGAATGTGSAPSPTATHSAAARWELGGMMWLLTVLVIVGSL</sequence>
<name>A0A3D8QWU8_9HELO</name>
<dbReference type="InterPro" id="IPR011041">
    <property type="entry name" value="Quinoprot_gluc/sorb_DH_b-prop"/>
</dbReference>